<gene>
    <name evidence="1" type="ORF">E6A44_018685</name>
</gene>
<evidence type="ECO:0000313" key="1">
    <source>
        <dbReference type="EMBL" id="MFN0257618.1"/>
    </source>
</evidence>
<reference evidence="1 2" key="1">
    <citation type="submission" date="2024-12" db="EMBL/GenBank/DDBJ databases">
        <authorList>
            <person name="Hu S."/>
        </authorList>
    </citation>
    <scope>NUCLEOTIDE SEQUENCE [LARGE SCALE GENOMIC DNA]</scope>
    <source>
        <strain evidence="1 2">THG-T11</strain>
    </source>
</reference>
<dbReference type="EMBL" id="SSHJ02000009">
    <property type="protein sequence ID" value="MFN0257618.1"/>
    <property type="molecule type" value="Genomic_DNA"/>
</dbReference>
<comment type="caution">
    <text evidence="1">The sequence shown here is derived from an EMBL/GenBank/DDBJ whole genome shotgun (WGS) entry which is preliminary data.</text>
</comment>
<proteinExistence type="predicted"/>
<keyword evidence="2" id="KW-1185">Reference proteome</keyword>
<organism evidence="1 2">
    <name type="scientific">Pedobacter ureilyticus</name>
    <dbReference type="NCBI Taxonomy" id="1393051"/>
    <lineage>
        <taxon>Bacteria</taxon>
        <taxon>Pseudomonadati</taxon>
        <taxon>Bacteroidota</taxon>
        <taxon>Sphingobacteriia</taxon>
        <taxon>Sphingobacteriales</taxon>
        <taxon>Sphingobacteriaceae</taxon>
        <taxon>Pedobacter</taxon>
    </lineage>
</organism>
<dbReference type="RefSeq" id="WP_138724683.1">
    <property type="nucleotide sequence ID" value="NZ_SSHJ02000009.1"/>
</dbReference>
<dbReference type="Proteomes" id="UP001517247">
    <property type="component" value="Unassembled WGS sequence"/>
</dbReference>
<evidence type="ECO:0000313" key="2">
    <source>
        <dbReference type="Proteomes" id="UP001517247"/>
    </source>
</evidence>
<sequence>MKNYLRSIAPCAVLGEVVQFVCGRVEIDDIPISMSQIADLQSGDKTNHLLFLKVGVATGVFGFGI</sequence>
<protein>
    <submittedName>
        <fullName evidence="1">Uncharacterized protein</fullName>
    </submittedName>
</protein>
<accession>A0ABW9JCT8</accession>
<name>A0ABW9JCT8_9SPHI</name>